<proteinExistence type="predicted"/>
<reference evidence="2" key="1">
    <citation type="submission" date="2016-05" db="EMBL/GenBank/DDBJ databases">
        <title>Whole genome shotgun sequencing of cultured foodborne pathogen.</title>
        <authorList>
            <person name="Zheng J."/>
            <person name="Timme R."/>
            <person name="Allard M."/>
            <person name="Strain E."/>
            <person name="Luo Y."/>
            <person name="Brown E."/>
        </authorList>
    </citation>
    <scope>NUCLEOTIDE SEQUENCE [LARGE SCALE GENOMIC DNA]</scope>
    <source>
        <strain evidence="2">CFSAN034343</strain>
    </source>
</reference>
<sequence>MRDLTIGSKQIRVKAGALALLFYKQEFKSDLLGDMLKMVGGNVGGGPNVEIDPSSIDFLANLQMVWAMAKSAEYPKPYDGFSTWLAALDDDLDFSDTTFFVGALEEATEGFFRQQSKSNGIKGGVPANQ</sequence>
<dbReference type="Proteomes" id="UP000094974">
    <property type="component" value="Unassembled WGS sequence"/>
</dbReference>
<name>A0ABX2ZB94_PAEPO</name>
<comment type="caution">
    <text evidence="1">The sequence shown here is derived from an EMBL/GenBank/DDBJ whole genome shotgun (WGS) entry which is preliminary data.</text>
</comment>
<keyword evidence="2" id="KW-1185">Reference proteome</keyword>
<protein>
    <submittedName>
        <fullName evidence="1">Uncharacterized protein</fullName>
    </submittedName>
</protein>
<dbReference type="RefSeq" id="WP_068940072.1">
    <property type="nucleotide sequence ID" value="NZ_LYND01000129.1"/>
</dbReference>
<organism evidence="1 2">
    <name type="scientific">Paenibacillus polymyxa</name>
    <name type="common">Bacillus polymyxa</name>
    <dbReference type="NCBI Taxonomy" id="1406"/>
    <lineage>
        <taxon>Bacteria</taxon>
        <taxon>Bacillati</taxon>
        <taxon>Bacillota</taxon>
        <taxon>Bacilli</taxon>
        <taxon>Bacillales</taxon>
        <taxon>Paenibacillaceae</taxon>
        <taxon>Paenibacillus</taxon>
    </lineage>
</organism>
<evidence type="ECO:0000313" key="2">
    <source>
        <dbReference type="Proteomes" id="UP000094974"/>
    </source>
</evidence>
<gene>
    <name evidence="1" type="ORF">A7312_04820</name>
</gene>
<accession>A0ABX2ZB94</accession>
<evidence type="ECO:0000313" key="1">
    <source>
        <dbReference type="EMBL" id="ODA08729.1"/>
    </source>
</evidence>
<dbReference type="EMBL" id="LYND01000129">
    <property type="protein sequence ID" value="ODA08729.1"/>
    <property type="molecule type" value="Genomic_DNA"/>
</dbReference>